<evidence type="ECO:0000256" key="2">
    <source>
        <dbReference type="ARBA" id="ARBA00022448"/>
    </source>
</evidence>
<feature type="transmembrane region" description="Helical" evidence="7">
    <location>
        <begin position="396"/>
        <end position="413"/>
    </location>
</feature>
<dbReference type="SUPFAM" id="SSF103473">
    <property type="entry name" value="MFS general substrate transporter"/>
    <property type="match status" value="1"/>
</dbReference>
<feature type="transmembrane region" description="Helical" evidence="7">
    <location>
        <begin position="266"/>
        <end position="289"/>
    </location>
</feature>
<reference evidence="9" key="1">
    <citation type="submission" date="2021-10" db="EMBL/GenBank/DDBJ databases">
        <authorList>
            <person name="Criscuolo A."/>
        </authorList>
    </citation>
    <scope>NUCLEOTIDE SEQUENCE</scope>
    <source>
        <strain evidence="9">CIP111885</strain>
    </source>
</reference>
<evidence type="ECO:0000256" key="6">
    <source>
        <dbReference type="ARBA" id="ARBA00023136"/>
    </source>
</evidence>
<protein>
    <submittedName>
        <fullName evidence="9">Multidrug resistance protein 3</fullName>
    </submittedName>
</protein>
<dbReference type="EMBL" id="CAKJTG010000005">
    <property type="protein sequence ID" value="CAG9607297.1"/>
    <property type="molecule type" value="Genomic_DNA"/>
</dbReference>
<dbReference type="PANTHER" id="PTHR23501">
    <property type="entry name" value="MAJOR FACILITATOR SUPERFAMILY"/>
    <property type="match status" value="1"/>
</dbReference>
<feature type="transmembrane region" description="Helical" evidence="7">
    <location>
        <begin position="162"/>
        <end position="183"/>
    </location>
</feature>
<evidence type="ECO:0000313" key="9">
    <source>
        <dbReference type="EMBL" id="CAG9607297.1"/>
    </source>
</evidence>
<dbReference type="Proteomes" id="UP000789845">
    <property type="component" value="Unassembled WGS sequence"/>
</dbReference>
<comment type="caution">
    <text evidence="9">The sequence shown here is derived from an EMBL/GenBank/DDBJ whole genome shotgun (WGS) entry which is preliminary data.</text>
</comment>
<evidence type="ECO:0000256" key="3">
    <source>
        <dbReference type="ARBA" id="ARBA00022475"/>
    </source>
</evidence>
<evidence type="ECO:0000256" key="5">
    <source>
        <dbReference type="ARBA" id="ARBA00022989"/>
    </source>
</evidence>
<dbReference type="Gene3D" id="1.20.1250.20">
    <property type="entry name" value="MFS general substrate transporter like domains"/>
    <property type="match status" value="1"/>
</dbReference>
<dbReference type="NCBIfam" id="TIGR00711">
    <property type="entry name" value="efflux_EmrB"/>
    <property type="match status" value="1"/>
</dbReference>
<feature type="domain" description="Major facilitator superfamily (MFS) profile" evidence="8">
    <location>
        <begin position="11"/>
        <end position="495"/>
    </location>
</feature>
<feature type="transmembrane region" description="Helical" evidence="7">
    <location>
        <begin position="469"/>
        <end position="490"/>
    </location>
</feature>
<evidence type="ECO:0000313" key="10">
    <source>
        <dbReference type="Proteomes" id="UP000789845"/>
    </source>
</evidence>
<keyword evidence="4 7" id="KW-0812">Transmembrane</keyword>
<dbReference type="GO" id="GO:0022857">
    <property type="term" value="F:transmembrane transporter activity"/>
    <property type="evidence" value="ECO:0007669"/>
    <property type="project" value="InterPro"/>
</dbReference>
<keyword evidence="2" id="KW-0813">Transport</keyword>
<keyword evidence="5 7" id="KW-1133">Transmembrane helix</keyword>
<comment type="subcellular location">
    <subcellularLocation>
        <location evidence="1">Cell membrane</location>
        <topology evidence="1">Multi-pass membrane protein</topology>
    </subcellularLocation>
</comment>
<evidence type="ECO:0000256" key="7">
    <source>
        <dbReference type="SAM" id="Phobius"/>
    </source>
</evidence>
<proteinExistence type="predicted"/>
<feature type="transmembrane region" description="Helical" evidence="7">
    <location>
        <begin position="46"/>
        <end position="64"/>
    </location>
</feature>
<dbReference type="PROSITE" id="PS50850">
    <property type="entry name" value="MFS"/>
    <property type="match status" value="1"/>
</dbReference>
<name>A0A9C7G841_9BACI</name>
<dbReference type="InterPro" id="IPR004638">
    <property type="entry name" value="EmrB-like"/>
</dbReference>
<evidence type="ECO:0000256" key="4">
    <source>
        <dbReference type="ARBA" id="ARBA00022692"/>
    </source>
</evidence>
<dbReference type="InterPro" id="IPR020846">
    <property type="entry name" value="MFS_dom"/>
</dbReference>
<feature type="transmembrane region" description="Helical" evidence="7">
    <location>
        <begin position="330"/>
        <end position="349"/>
    </location>
</feature>
<feature type="transmembrane region" description="Helical" evidence="7">
    <location>
        <begin position="301"/>
        <end position="321"/>
    </location>
</feature>
<dbReference type="Pfam" id="PF07690">
    <property type="entry name" value="MFS_1"/>
    <property type="match status" value="1"/>
</dbReference>
<dbReference type="CDD" id="cd17502">
    <property type="entry name" value="MFS_Azr1_MDR_like"/>
    <property type="match status" value="1"/>
</dbReference>
<dbReference type="FunFam" id="1.20.1720.10:FF:000004">
    <property type="entry name" value="EmrB/QacA family drug resistance transporter"/>
    <property type="match status" value="1"/>
</dbReference>
<feature type="transmembrane region" description="Helical" evidence="7">
    <location>
        <begin position="76"/>
        <end position="97"/>
    </location>
</feature>
<feature type="transmembrane region" description="Helical" evidence="7">
    <location>
        <begin position="355"/>
        <end position="375"/>
    </location>
</feature>
<feature type="transmembrane region" description="Helical" evidence="7">
    <location>
        <begin position="137"/>
        <end position="156"/>
    </location>
</feature>
<dbReference type="AlphaFoldDB" id="A0A9C7G841"/>
<dbReference type="RefSeq" id="WP_230495573.1">
    <property type="nucleotide sequence ID" value="NZ_CAKJTG010000005.1"/>
</dbReference>
<feature type="transmembrane region" description="Helical" evidence="7">
    <location>
        <begin position="195"/>
        <end position="214"/>
    </location>
</feature>
<gene>
    <name evidence="9" type="primary">bmr3_2</name>
    <name evidence="9" type="ORF">NEOCIP111885_00987</name>
</gene>
<keyword evidence="10" id="KW-1185">Reference proteome</keyword>
<dbReference type="GO" id="GO:0005886">
    <property type="term" value="C:plasma membrane"/>
    <property type="evidence" value="ECO:0007669"/>
    <property type="project" value="UniProtKB-SubCell"/>
</dbReference>
<accession>A0A9C7G841</accession>
<feature type="transmembrane region" description="Helical" evidence="7">
    <location>
        <begin position="103"/>
        <end position="125"/>
    </location>
</feature>
<organism evidence="9 10">
    <name type="scientific">Pseudoneobacillus rhizosphaerae</name>
    <dbReference type="NCBI Taxonomy" id="2880968"/>
    <lineage>
        <taxon>Bacteria</taxon>
        <taxon>Bacillati</taxon>
        <taxon>Bacillota</taxon>
        <taxon>Bacilli</taxon>
        <taxon>Bacillales</taxon>
        <taxon>Bacillaceae</taxon>
        <taxon>Pseudoneobacillus</taxon>
    </lineage>
</organism>
<dbReference type="InterPro" id="IPR011701">
    <property type="entry name" value="MFS"/>
</dbReference>
<dbReference type="PRINTS" id="PR01036">
    <property type="entry name" value="TCRTETB"/>
</dbReference>
<feature type="transmembrane region" description="Helical" evidence="7">
    <location>
        <begin position="226"/>
        <end position="245"/>
    </location>
</feature>
<dbReference type="Gene3D" id="1.20.1720.10">
    <property type="entry name" value="Multidrug resistance protein D"/>
    <property type="match status" value="1"/>
</dbReference>
<evidence type="ECO:0000259" key="8">
    <source>
        <dbReference type="PROSITE" id="PS50850"/>
    </source>
</evidence>
<keyword evidence="6 7" id="KW-0472">Membrane</keyword>
<keyword evidence="3" id="KW-1003">Cell membrane</keyword>
<evidence type="ECO:0000256" key="1">
    <source>
        <dbReference type="ARBA" id="ARBA00004651"/>
    </source>
</evidence>
<sequence>MVNQESNLKLVITGLLLGIFMSAMDNTIVATAMGTIVADLGGFDKFVWVTSAYMVAVMAGMPIFGKLSDMYGRKRFFIFGLSVFLIGSALCGVAQSIEQLSIYRAIQGIGGGALMPIAFTIVFDLFPPEKRGKMTGLLGAVFGLSSVMGPLLGAYITDLFSWHWVFYINVPIGIVSLFLIIKYYHESPEHSKQKIDWGGAITLVVAVVSLMFALELGGKEFNWNSIPIISLLMIFGLFFIVFLFVETKAKDPIISFWMFKNRLFATSQILAILYGGTFVILAVFIPIFVQAVYGGSAKSAGFVLTPMMLGSVAGSAVGGIFQTKTTYRNLMTISVIAYFLGMFLLSGIGPETSRALLTVYLIIVGFGMGFSFSLLPTATIHKLDPRYRGSANSTNSFLRSFGMTLGITIFGTIQNKVFTSDLKESFKGMNNGGGMLNFNDPQQIFKSGQREQIPELVLDKIIGAMSHSITYTFLLALIPIALAAVTVFFMGNARVEMKKNIEQKTN</sequence>
<dbReference type="PANTHER" id="PTHR23501:SF170">
    <property type="entry name" value="MULTIDRUG RESISTANCE PROTEIN 3"/>
    <property type="match status" value="1"/>
</dbReference>
<dbReference type="InterPro" id="IPR036259">
    <property type="entry name" value="MFS_trans_sf"/>
</dbReference>